<evidence type="ECO:0000256" key="2">
    <source>
        <dbReference type="ARBA" id="ARBA00022737"/>
    </source>
</evidence>
<comment type="caution">
    <text evidence="4">Lacks conserved residue(s) required for the propagation of feature annotation.</text>
</comment>
<feature type="disulfide bond" evidence="4">
    <location>
        <begin position="480"/>
        <end position="497"/>
    </location>
</feature>
<dbReference type="GO" id="GO:0005509">
    <property type="term" value="F:calcium ion binding"/>
    <property type="evidence" value="ECO:0007669"/>
    <property type="project" value="InterPro"/>
</dbReference>
<dbReference type="EMBL" id="CALNXJ010000034">
    <property type="protein sequence ID" value="CAH3140739.1"/>
    <property type="molecule type" value="Genomic_DNA"/>
</dbReference>
<accession>A0AAU9X9B0</accession>
<dbReference type="SUPFAM" id="SSF57196">
    <property type="entry name" value="EGF/Laminin"/>
    <property type="match status" value="2"/>
</dbReference>
<dbReference type="AlphaFoldDB" id="A0AAU9X9B0"/>
<evidence type="ECO:0000256" key="4">
    <source>
        <dbReference type="PROSITE-ProRule" id="PRU00076"/>
    </source>
</evidence>
<dbReference type="PROSITE" id="PS00022">
    <property type="entry name" value="EGF_1"/>
    <property type="match status" value="2"/>
</dbReference>
<keyword evidence="2" id="KW-0677">Repeat</keyword>
<feature type="domain" description="EGF-like" evidence="5">
    <location>
        <begin position="54"/>
        <end position="90"/>
    </location>
</feature>
<comment type="caution">
    <text evidence="6">The sequence shown here is derived from an EMBL/GenBank/DDBJ whole genome shotgun (WGS) entry which is preliminary data.</text>
</comment>
<dbReference type="CDD" id="cd00054">
    <property type="entry name" value="EGF_CA"/>
    <property type="match status" value="2"/>
</dbReference>
<evidence type="ECO:0000259" key="5">
    <source>
        <dbReference type="PROSITE" id="PS50026"/>
    </source>
</evidence>
<gene>
    <name evidence="6" type="ORF">PMEA_00019392</name>
</gene>
<protein>
    <recommendedName>
        <fullName evidence="5">EGF-like domain-containing protein</fullName>
    </recommendedName>
</protein>
<evidence type="ECO:0000313" key="6">
    <source>
        <dbReference type="EMBL" id="CAH3140739.1"/>
    </source>
</evidence>
<feature type="disulfide bond" evidence="4">
    <location>
        <begin position="61"/>
        <end position="78"/>
    </location>
</feature>
<dbReference type="PROSITE" id="PS50026">
    <property type="entry name" value="EGF_3"/>
    <property type="match status" value="2"/>
</dbReference>
<organism evidence="6 7">
    <name type="scientific">Pocillopora meandrina</name>
    <dbReference type="NCBI Taxonomy" id="46732"/>
    <lineage>
        <taxon>Eukaryota</taxon>
        <taxon>Metazoa</taxon>
        <taxon>Cnidaria</taxon>
        <taxon>Anthozoa</taxon>
        <taxon>Hexacorallia</taxon>
        <taxon>Scleractinia</taxon>
        <taxon>Astrocoeniina</taxon>
        <taxon>Pocilloporidae</taxon>
        <taxon>Pocillopora</taxon>
    </lineage>
</organism>
<feature type="disulfide bond" evidence="4">
    <location>
        <begin position="80"/>
        <end position="89"/>
    </location>
</feature>
<sequence length="535" mass="60251">MEPNCVSYNLGNQRSGTYICELNNVTHDHTGNKDHLVEDQSYIYSGAKASEICSNCKKTPCKNNATCQSGFTKKGYRCLCTAGYKGQTCDEAVAVSSCKEAYDRQILSESGIVTLHIDSKPTPVFCHVGDVGCGNGIWTPVMKIDGNKQTFHYDSDFWRDKSEYNLPAGNTGFDTAETKLPTYWNTSFSKICLGMKINQELRFILINTKADSLYSLIADGQYRPTSLGRDTWKSLIGAQGSLQRYCNKEGFNLEPESAFWKSRASKARIGIFANNQNNCRDVDSRIGFGTGGPHDDTNTCGIHASGHTLDNGQRSIKAMGYILKNLYKYMGIELFITGMRCSKLIDLDAFKKKKIFYCPSPLRIDDLRERHVIFYSDVKHSANYHKAIEKFPSDPEKCRYLEFKNSRMLDGQRLVNHVIQVNDVKDRELCAIRCFMEPNCVSYNIEIKPKGNDGTHRCELNDVTHVGNSNDLNICVTNPCKNNATCHSGYADKGYRCLCTAGFKGQICDEDIDECATEKNKVQCQCYLQQYQRIL</sequence>
<dbReference type="InterPro" id="IPR000742">
    <property type="entry name" value="EGF"/>
</dbReference>
<evidence type="ECO:0000256" key="3">
    <source>
        <dbReference type="ARBA" id="ARBA00023157"/>
    </source>
</evidence>
<dbReference type="SMART" id="SM00181">
    <property type="entry name" value="EGF"/>
    <property type="match status" value="2"/>
</dbReference>
<dbReference type="PANTHER" id="PTHR24049">
    <property type="entry name" value="CRUMBS FAMILY MEMBER"/>
    <property type="match status" value="1"/>
</dbReference>
<dbReference type="Gene3D" id="2.10.25.10">
    <property type="entry name" value="Laminin"/>
    <property type="match status" value="2"/>
</dbReference>
<dbReference type="PROSITE" id="PS01186">
    <property type="entry name" value="EGF_2"/>
    <property type="match status" value="2"/>
</dbReference>
<dbReference type="Pfam" id="PF00008">
    <property type="entry name" value="EGF"/>
    <property type="match status" value="2"/>
</dbReference>
<keyword evidence="1 4" id="KW-0245">EGF-like domain</keyword>
<dbReference type="Proteomes" id="UP001159428">
    <property type="component" value="Unassembled WGS sequence"/>
</dbReference>
<proteinExistence type="predicted"/>
<evidence type="ECO:0000256" key="1">
    <source>
        <dbReference type="ARBA" id="ARBA00022536"/>
    </source>
</evidence>
<dbReference type="SMART" id="SM00179">
    <property type="entry name" value="EGF_CA"/>
    <property type="match status" value="2"/>
</dbReference>
<feature type="domain" description="EGF-like" evidence="5">
    <location>
        <begin position="471"/>
        <end position="509"/>
    </location>
</feature>
<feature type="disulfide bond" evidence="4">
    <location>
        <begin position="499"/>
        <end position="508"/>
    </location>
</feature>
<dbReference type="InterPro" id="IPR001881">
    <property type="entry name" value="EGF-like_Ca-bd_dom"/>
</dbReference>
<name>A0AAU9X9B0_9CNID</name>
<reference evidence="6 7" key="1">
    <citation type="submission" date="2022-05" db="EMBL/GenBank/DDBJ databases">
        <authorList>
            <consortium name="Genoscope - CEA"/>
            <person name="William W."/>
        </authorList>
    </citation>
    <scope>NUCLEOTIDE SEQUENCE [LARGE SCALE GENOMIC DNA]</scope>
</reference>
<dbReference type="InterPro" id="IPR051022">
    <property type="entry name" value="Notch_Cell-Fate_Det"/>
</dbReference>
<keyword evidence="3 4" id="KW-1015">Disulfide bond</keyword>
<keyword evidence="7" id="KW-1185">Reference proteome</keyword>
<evidence type="ECO:0000313" key="7">
    <source>
        <dbReference type="Proteomes" id="UP001159428"/>
    </source>
</evidence>